<evidence type="ECO:0000259" key="6">
    <source>
        <dbReference type="PROSITE" id="PS50048"/>
    </source>
</evidence>
<evidence type="ECO:0000256" key="2">
    <source>
        <dbReference type="ARBA" id="ARBA00023125"/>
    </source>
</evidence>
<protein>
    <recommendedName>
        <fullName evidence="6">Zn(2)-C6 fungal-type domain-containing protein</fullName>
    </recommendedName>
</protein>
<accession>A0A164MW20</accession>
<dbReference type="OrthoDB" id="2260578at2759"/>
<evidence type="ECO:0000256" key="3">
    <source>
        <dbReference type="ARBA" id="ARBA00023163"/>
    </source>
</evidence>
<evidence type="ECO:0000256" key="5">
    <source>
        <dbReference type="SAM" id="MobiDB-lite"/>
    </source>
</evidence>
<name>A0A164MW20_9AGAM</name>
<keyword evidence="1" id="KW-0805">Transcription regulation</keyword>
<dbReference type="PANTHER" id="PTHR31069:SF32">
    <property type="entry name" value="ARGININE METABOLISM REGULATION PROTEIN II"/>
    <property type="match status" value="1"/>
</dbReference>
<dbReference type="PANTHER" id="PTHR31069">
    <property type="entry name" value="OLEATE-ACTIVATED TRANSCRIPTION FACTOR 1-RELATED"/>
    <property type="match status" value="1"/>
</dbReference>
<organism evidence="7 8">
    <name type="scientific">Sistotremastrum niveocremeum HHB9708</name>
    <dbReference type="NCBI Taxonomy" id="1314777"/>
    <lineage>
        <taxon>Eukaryota</taxon>
        <taxon>Fungi</taxon>
        <taxon>Dikarya</taxon>
        <taxon>Basidiomycota</taxon>
        <taxon>Agaricomycotina</taxon>
        <taxon>Agaricomycetes</taxon>
        <taxon>Sistotremastrales</taxon>
        <taxon>Sistotremastraceae</taxon>
        <taxon>Sertulicium</taxon>
        <taxon>Sertulicium niveocremeum</taxon>
    </lineage>
</organism>
<dbReference type="GO" id="GO:0003677">
    <property type="term" value="F:DNA binding"/>
    <property type="evidence" value="ECO:0007669"/>
    <property type="project" value="UniProtKB-KW"/>
</dbReference>
<feature type="compositionally biased region" description="Polar residues" evidence="5">
    <location>
        <begin position="66"/>
        <end position="82"/>
    </location>
</feature>
<sequence>MEIEAVGTNNVNGVAPTKRKAQLACQECRKAKTRCDEHRPCGSCWKKGLSCKYDLFIKRRGPGKQPLNNKSQPIAKGNTNIPPNAVISSIADACDAVGEPRALSESLETPLLSLGVNRLPPIQFRRLQEDAAAETLPSFAQLMEQLKVPTQSE</sequence>
<dbReference type="CDD" id="cd00067">
    <property type="entry name" value="GAL4"/>
    <property type="match status" value="1"/>
</dbReference>
<gene>
    <name evidence="7" type="ORF">SISNIDRAFT_471268</name>
</gene>
<dbReference type="PROSITE" id="PS00463">
    <property type="entry name" value="ZN2_CY6_FUNGAL_1"/>
    <property type="match status" value="1"/>
</dbReference>
<dbReference type="Proteomes" id="UP000076722">
    <property type="component" value="Unassembled WGS sequence"/>
</dbReference>
<dbReference type="InterPro" id="IPR001138">
    <property type="entry name" value="Zn2Cys6_DnaBD"/>
</dbReference>
<dbReference type="PROSITE" id="PS50048">
    <property type="entry name" value="ZN2_CY6_FUNGAL_2"/>
    <property type="match status" value="1"/>
</dbReference>
<feature type="domain" description="Zn(2)-C6 fungal-type" evidence="6">
    <location>
        <begin position="24"/>
        <end position="53"/>
    </location>
</feature>
<evidence type="ECO:0000313" key="8">
    <source>
        <dbReference type="Proteomes" id="UP000076722"/>
    </source>
</evidence>
<dbReference type="GO" id="GO:0000981">
    <property type="term" value="F:DNA-binding transcription factor activity, RNA polymerase II-specific"/>
    <property type="evidence" value="ECO:0007669"/>
    <property type="project" value="InterPro"/>
</dbReference>
<keyword evidence="3" id="KW-0804">Transcription</keyword>
<evidence type="ECO:0000313" key="7">
    <source>
        <dbReference type="EMBL" id="KZS87095.1"/>
    </source>
</evidence>
<proteinExistence type="predicted"/>
<feature type="region of interest" description="Disordered" evidence="5">
    <location>
        <begin position="62"/>
        <end position="82"/>
    </location>
</feature>
<evidence type="ECO:0000256" key="1">
    <source>
        <dbReference type="ARBA" id="ARBA00023015"/>
    </source>
</evidence>
<evidence type="ECO:0000256" key="4">
    <source>
        <dbReference type="ARBA" id="ARBA00023242"/>
    </source>
</evidence>
<dbReference type="GO" id="GO:0008270">
    <property type="term" value="F:zinc ion binding"/>
    <property type="evidence" value="ECO:0007669"/>
    <property type="project" value="InterPro"/>
</dbReference>
<dbReference type="SUPFAM" id="SSF57701">
    <property type="entry name" value="Zn2/Cys6 DNA-binding domain"/>
    <property type="match status" value="1"/>
</dbReference>
<reference evidence="7 8" key="1">
    <citation type="journal article" date="2016" name="Mol. Biol. Evol.">
        <title>Comparative Genomics of Early-Diverging Mushroom-Forming Fungi Provides Insights into the Origins of Lignocellulose Decay Capabilities.</title>
        <authorList>
            <person name="Nagy L.G."/>
            <person name="Riley R."/>
            <person name="Tritt A."/>
            <person name="Adam C."/>
            <person name="Daum C."/>
            <person name="Floudas D."/>
            <person name="Sun H."/>
            <person name="Yadav J.S."/>
            <person name="Pangilinan J."/>
            <person name="Larsson K.H."/>
            <person name="Matsuura K."/>
            <person name="Barry K."/>
            <person name="Labutti K."/>
            <person name="Kuo R."/>
            <person name="Ohm R.A."/>
            <person name="Bhattacharya S.S."/>
            <person name="Shirouzu T."/>
            <person name="Yoshinaga Y."/>
            <person name="Martin F.M."/>
            <person name="Grigoriev I.V."/>
            <person name="Hibbett D.S."/>
        </authorList>
    </citation>
    <scope>NUCLEOTIDE SEQUENCE [LARGE SCALE GENOMIC DNA]</scope>
    <source>
        <strain evidence="7 8">HHB9708</strain>
    </source>
</reference>
<keyword evidence="4" id="KW-0539">Nucleus</keyword>
<dbReference type="Pfam" id="PF00172">
    <property type="entry name" value="Zn_clus"/>
    <property type="match status" value="1"/>
</dbReference>
<dbReference type="Gene3D" id="4.10.240.10">
    <property type="entry name" value="Zn(2)-C6 fungal-type DNA-binding domain"/>
    <property type="match status" value="1"/>
</dbReference>
<dbReference type="SMART" id="SM00066">
    <property type="entry name" value="GAL4"/>
    <property type="match status" value="1"/>
</dbReference>
<dbReference type="InterPro" id="IPR050675">
    <property type="entry name" value="OAF3"/>
</dbReference>
<dbReference type="EMBL" id="KV419457">
    <property type="protein sequence ID" value="KZS87095.1"/>
    <property type="molecule type" value="Genomic_DNA"/>
</dbReference>
<dbReference type="AlphaFoldDB" id="A0A164MW20"/>
<keyword evidence="2" id="KW-0238">DNA-binding</keyword>
<keyword evidence="8" id="KW-1185">Reference proteome</keyword>
<dbReference type="InterPro" id="IPR036864">
    <property type="entry name" value="Zn2-C6_fun-type_DNA-bd_sf"/>
</dbReference>